<dbReference type="HAMAP" id="MF_01114">
    <property type="entry name" value="RecX"/>
    <property type="match status" value="1"/>
</dbReference>
<protein>
    <recommendedName>
        <fullName evidence="3 5">Regulatory protein RecX</fullName>
    </recommendedName>
</protein>
<evidence type="ECO:0000256" key="1">
    <source>
        <dbReference type="ARBA" id="ARBA00004496"/>
    </source>
</evidence>
<evidence type="ECO:0000256" key="2">
    <source>
        <dbReference type="ARBA" id="ARBA00009695"/>
    </source>
</evidence>
<dbReference type="Gene3D" id="1.10.10.10">
    <property type="entry name" value="Winged helix-like DNA-binding domain superfamily/Winged helix DNA-binding domain"/>
    <property type="match status" value="4"/>
</dbReference>
<comment type="subcellular location">
    <subcellularLocation>
        <location evidence="1 5">Cytoplasm</location>
    </subcellularLocation>
</comment>
<sequence>MPKITKIEVQKNNHERFNIYVDDAFALGISMDTLVAFNIKKGDTIDSGQLKALGDREHVQQAVNQAIQYLSFRKRTRKEIHTHLSRQGFEEDIVSVALAYCERHRFIDHRDYMISLKNTMLRTTDKGPERFRQKLVQAGVEPALIGEGVALYEEEQDFDTIVQLAHKIMNQKQGPAAKVKLKVQHALQQKGYLHDTIFKVLDALDFTSDPEMVDNLLQRDLEKVYNKYQKKYEGKPLYMKTVEALLRKGYQYDHIQRKMMESGIDYD</sequence>
<dbReference type="InterPro" id="IPR036388">
    <property type="entry name" value="WH-like_DNA-bd_sf"/>
</dbReference>
<dbReference type="AlphaFoldDB" id="A0AAC9RST1"/>
<keyword evidence="9" id="KW-1185">Reference proteome</keyword>
<proteinExistence type="inferred from homology"/>
<reference evidence="8 9" key="1">
    <citation type="submission" date="2017-04" db="EMBL/GenBank/DDBJ databases">
        <authorList>
            <person name="Veseli I.A."/>
            <person name="Tang C."/>
            <person name="Pombert J.-F."/>
        </authorList>
    </citation>
    <scope>NUCLEOTIDE SEQUENCE [LARGE SCALE GENOMIC DNA]</scope>
    <source>
        <strain evidence="8 9">ATCC 700373</strain>
    </source>
</reference>
<dbReference type="NCBIfam" id="NF010733">
    <property type="entry name" value="PRK14135.1"/>
    <property type="match status" value="1"/>
</dbReference>
<feature type="domain" description="RecX third three-helical" evidence="6">
    <location>
        <begin position="155"/>
        <end position="201"/>
    </location>
</feature>
<organism evidence="8 9">
    <name type="scientific">Staphylococcus lutrae</name>
    <dbReference type="NCBI Taxonomy" id="155085"/>
    <lineage>
        <taxon>Bacteria</taxon>
        <taxon>Bacillati</taxon>
        <taxon>Bacillota</taxon>
        <taxon>Bacilli</taxon>
        <taxon>Bacillales</taxon>
        <taxon>Staphylococcaceae</taxon>
        <taxon>Staphylococcus</taxon>
    </lineage>
</organism>
<evidence type="ECO:0000256" key="4">
    <source>
        <dbReference type="ARBA" id="ARBA00022490"/>
    </source>
</evidence>
<accession>A0AAC9RST1</accession>
<dbReference type="KEGG" id="slz:B5P37_01790"/>
<name>A0AAC9RST1_9STAP</name>
<evidence type="ECO:0000256" key="3">
    <source>
        <dbReference type="ARBA" id="ARBA00018111"/>
    </source>
</evidence>
<dbReference type="InterPro" id="IPR003783">
    <property type="entry name" value="Regulatory_RecX"/>
</dbReference>
<dbReference type="GO" id="GO:0005737">
    <property type="term" value="C:cytoplasm"/>
    <property type="evidence" value="ECO:0007669"/>
    <property type="project" value="UniProtKB-SubCell"/>
</dbReference>
<dbReference type="EMBL" id="CP020773">
    <property type="protein sequence ID" value="ARJ50140.1"/>
    <property type="molecule type" value="Genomic_DNA"/>
</dbReference>
<feature type="domain" description="RecX third three-helical" evidence="6">
    <location>
        <begin position="217"/>
        <end position="257"/>
    </location>
</feature>
<gene>
    <name evidence="5" type="primary">recX</name>
    <name evidence="8" type="ORF">B5P37_01790</name>
</gene>
<dbReference type="RefSeq" id="WP_085236479.1">
    <property type="nucleotide sequence ID" value="NZ_CP020773.1"/>
</dbReference>
<dbReference type="Proteomes" id="UP000242864">
    <property type="component" value="Chromosome"/>
</dbReference>
<dbReference type="GO" id="GO:0006282">
    <property type="term" value="P:regulation of DNA repair"/>
    <property type="evidence" value="ECO:0007669"/>
    <property type="project" value="UniProtKB-UniRule"/>
</dbReference>
<dbReference type="PANTHER" id="PTHR33602">
    <property type="entry name" value="REGULATORY PROTEIN RECX FAMILY PROTEIN"/>
    <property type="match status" value="1"/>
</dbReference>
<comment type="similarity">
    <text evidence="2 5">Belongs to the RecX family.</text>
</comment>
<comment type="function">
    <text evidence="5">Modulates RecA activity.</text>
</comment>
<evidence type="ECO:0000313" key="8">
    <source>
        <dbReference type="EMBL" id="ARJ50140.1"/>
    </source>
</evidence>
<evidence type="ECO:0000313" key="9">
    <source>
        <dbReference type="Proteomes" id="UP000242864"/>
    </source>
</evidence>
<dbReference type="InterPro" id="IPR053926">
    <property type="entry name" value="RecX_HTH_1st"/>
</dbReference>
<dbReference type="PANTHER" id="PTHR33602:SF1">
    <property type="entry name" value="REGULATORY PROTEIN RECX FAMILY PROTEIN"/>
    <property type="match status" value="1"/>
</dbReference>
<dbReference type="Pfam" id="PF21981">
    <property type="entry name" value="RecX_HTH3"/>
    <property type="match status" value="2"/>
</dbReference>
<evidence type="ECO:0000259" key="6">
    <source>
        <dbReference type="Pfam" id="PF21981"/>
    </source>
</evidence>
<dbReference type="Pfam" id="PF21982">
    <property type="entry name" value="RecX_HTH1"/>
    <property type="match status" value="1"/>
</dbReference>
<feature type="domain" description="RecX first three-helical" evidence="7">
    <location>
        <begin position="62"/>
        <end position="101"/>
    </location>
</feature>
<keyword evidence="4 5" id="KW-0963">Cytoplasm</keyword>
<evidence type="ECO:0000259" key="7">
    <source>
        <dbReference type="Pfam" id="PF21982"/>
    </source>
</evidence>
<evidence type="ECO:0000256" key="5">
    <source>
        <dbReference type="HAMAP-Rule" id="MF_01114"/>
    </source>
</evidence>
<dbReference type="InterPro" id="IPR053925">
    <property type="entry name" value="RecX_HTH_3rd"/>
</dbReference>